<proteinExistence type="predicted"/>
<dbReference type="GO" id="GO:0003676">
    <property type="term" value="F:nucleic acid binding"/>
    <property type="evidence" value="ECO:0007669"/>
    <property type="project" value="InterPro"/>
</dbReference>
<dbReference type="RefSeq" id="WP_253775650.1">
    <property type="nucleotide sequence ID" value="NZ_JAMTCK010000012.1"/>
</dbReference>
<dbReference type="AlphaFoldDB" id="A0AAE3GI86"/>
<protein>
    <submittedName>
        <fullName evidence="3">HNH endonuclease</fullName>
    </submittedName>
</protein>
<dbReference type="Pfam" id="PF01844">
    <property type="entry name" value="HNH"/>
    <property type="match status" value="1"/>
</dbReference>
<evidence type="ECO:0000313" key="4">
    <source>
        <dbReference type="Proteomes" id="UP001206128"/>
    </source>
</evidence>
<dbReference type="InterPro" id="IPR003615">
    <property type="entry name" value="HNH_nuc"/>
</dbReference>
<accession>A0AAE3GI86</accession>
<evidence type="ECO:0000256" key="1">
    <source>
        <dbReference type="SAM" id="MobiDB-lite"/>
    </source>
</evidence>
<organism evidence="3 4">
    <name type="scientific">Goodfellowiella coeruleoviolacea</name>
    <dbReference type="NCBI Taxonomy" id="334858"/>
    <lineage>
        <taxon>Bacteria</taxon>
        <taxon>Bacillati</taxon>
        <taxon>Actinomycetota</taxon>
        <taxon>Actinomycetes</taxon>
        <taxon>Pseudonocardiales</taxon>
        <taxon>Pseudonocardiaceae</taxon>
        <taxon>Goodfellowiella</taxon>
    </lineage>
</organism>
<name>A0AAE3GI86_9PSEU</name>
<feature type="domain" description="HNH nuclease" evidence="2">
    <location>
        <begin position="14"/>
        <end position="74"/>
    </location>
</feature>
<reference evidence="3" key="1">
    <citation type="submission" date="2022-06" db="EMBL/GenBank/DDBJ databases">
        <title>Genomic Encyclopedia of Archaeal and Bacterial Type Strains, Phase II (KMG-II): from individual species to whole genera.</title>
        <authorList>
            <person name="Goeker M."/>
        </authorList>
    </citation>
    <scope>NUCLEOTIDE SEQUENCE</scope>
    <source>
        <strain evidence="3">DSM 43935</strain>
    </source>
</reference>
<evidence type="ECO:0000259" key="2">
    <source>
        <dbReference type="SMART" id="SM00507"/>
    </source>
</evidence>
<feature type="region of interest" description="Disordered" evidence="1">
    <location>
        <begin position="48"/>
        <end position="90"/>
    </location>
</feature>
<dbReference type="GO" id="GO:0004519">
    <property type="term" value="F:endonuclease activity"/>
    <property type="evidence" value="ECO:0007669"/>
    <property type="project" value="UniProtKB-KW"/>
</dbReference>
<dbReference type="InterPro" id="IPR002711">
    <property type="entry name" value="HNH"/>
</dbReference>
<keyword evidence="3" id="KW-0540">Nuclease</keyword>
<comment type="caution">
    <text evidence="3">The sequence shown here is derived from an EMBL/GenBank/DDBJ whole genome shotgun (WGS) entry which is preliminary data.</text>
</comment>
<keyword evidence="3" id="KW-0378">Hydrolase</keyword>
<dbReference type="EMBL" id="JAMTCK010000012">
    <property type="protein sequence ID" value="MCP2168123.1"/>
    <property type="molecule type" value="Genomic_DNA"/>
</dbReference>
<dbReference type="SMART" id="SM00507">
    <property type="entry name" value="HNHc"/>
    <property type="match status" value="1"/>
</dbReference>
<evidence type="ECO:0000313" key="3">
    <source>
        <dbReference type="EMBL" id="MCP2168123.1"/>
    </source>
</evidence>
<gene>
    <name evidence="3" type="ORF">LX83_004997</name>
</gene>
<keyword evidence="4" id="KW-1185">Reference proteome</keyword>
<sequence>MPRSPGRAGYRWRRLVASLRKQGATCAICGHQIDLRLKWPDPMSFSVDHTQPLSRGGAPLDPANARPAHLGCNSRKGNRVSAPLRTSRPW</sequence>
<keyword evidence="3" id="KW-0255">Endonuclease</keyword>
<dbReference type="GO" id="GO:0008270">
    <property type="term" value="F:zinc ion binding"/>
    <property type="evidence" value="ECO:0007669"/>
    <property type="project" value="InterPro"/>
</dbReference>
<dbReference type="Gene3D" id="1.10.30.50">
    <property type="match status" value="1"/>
</dbReference>
<dbReference type="Proteomes" id="UP001206128">
    <property type="component" value="Unassembled WGS sequence"/>
</dbReference>